<accession>A0A9P5WXG2</accession>
<dbReference type="OrthoDB" id="3241874at2759"/>
<feature type="non-terminal residue" evidence="1">
    <location>
        <position position="1"/>
    </location>
</feature>
<name>A0A9P5WXG2_9AGAR</name>
<evidence type="ECO:0000313" key="2">
    <source>
        <dbReference type="Proteomes" id="UP000807342"/>
    </source>
</evidence>
<dbReference type="AlphaFoldDB" id="A0A9P5WXG2"/>
<gene>
    <name evidence="1" type="ORF">P691DRAFT_690082</name>
</gene>
<sequence length="73" mass="7979">NPCGFCGLNIGCTTEIAQLKRNCAVTIHSNCIYHHAELNYKHAAASSNTNPCTNIPIPCYLCPRNILSNYPTV</sequence>
<dbReference type="EMBL" id="MU153675">
    <property type="protein sequence ID" value="KAF9439679.1"/>
    <property type="molecule type" value="Genomic_DNA"/>
</dbReference>
<protein>
    <submittedName>
        <fullName evidence="1">Uncharacterized protein</fullName>
    </submittedName>
</protein>
<proteinExistence type="predicted"/>
<comment type="caution">
    <text evidence="1">The sequence shown here is derived from an EMBL/GenBank/DDBJ whole genome shotgun (WGS) entry which is preliminary data.</text>
</comment>
<reference evidence="1" key="1">
    <citation type="submission" date="2020-11" db="EMBL/GenBank/DDBJ databases">
        <authorList>
            <consortium name="DOE Joint Genome Institute"/>
            <person name="Ahrendt S."/>
            <person name="Riley R."/>
            <person name="Andreopoulos W."/>
            <person name="Labutti K."/>
            <person name="Pangilinan J."/>
            <person name="Ruiz-Duenas F.J."/>
            <person name="Barrasa J.M."/>
            <person name="Sanchez-Garcia M."/>
            <person name="Camarero S."/>
            <person name="Miyauchi S."/>
            <person name="Serrano A."/>
            <person name="Linde D."/>
            <person name="Babiker R."/>
            <person name="Drula E."/>
            <person name="Ayuso-Fernandez I."/>
            <person name="Pacheco R."/>
            <person name="Padilla G."/>
            <person name="Ferreira P."/>
            <person name="Barriuso J."/>
            <person name="Kellner H."/>
            <person name="Castanera R."/>
            <person name="Alfaro M."/>
            <person name="Ramirez L."/>
            <person name="Pisabarro A.G."/>
            <person name="Kuo A."/>
            <person name="Tritt A."/>
            <person name="Lipzen A."/>
            <person name="He G."/>
            <person name="Yan M."/>
            <person name="Ng V."/>
            <person name="Cullen D."/>
            <person name="Martin F."/>
            <person name="Rosso M.-N."/>
            <person name="Henrissat B."/>
            <person name="Hibbett D."/>
            <person name="Martinez A.T."/>
            <person name="Grigoriev I.V."/>
        </authorList>
    </citation>
    <scope>NUCLEOTIDE SEQUENCE</scope>
    <source>
        <strain evidence="1">MF-IS2</strain>
    </source>
</reference>
<dbReference type="Proteomes" id="UP000807342">
    <property type="component" value="Unassembled WGS sequence"/>
</dbReference>
<keyword evidence="2" id="KW-1185">Reference proteome</keyword>
<evidence type="ECO:0000313" key="1">
    <source>
        <dbReference type="EMBL" id="KAF9439679.1"/>
    </source>
</evidence>
<organism evidence="1 2">
    <name type="scientific">Macrolepiota fuliginosa MF-IS2</name>
    <dbReference type="NCBI Taxonomy" id="1400762"/>
    <lineage>
        <taxon>Eukaryota</taxon>
        <taxon>Fungi</taxon>
        <taxon>Dikarya</taxon>
        <taxon>Basidiomycota</taxon>
        <taxon>Agaricomycotina</taxon>
        <taxon>Agaricomycetes</taxon>
        <taxon>Agaricomycetidae</taxon>
        <taxon>Agaricales</taxon>
        <taxon>Agaricineae</taxon>
        <taxon>Agaricaceae</taxon>
        <taxon>Macrolepiota</taxon>
    </lineage>
</organism>